<keyword evidence="2" id="KW-1133">Transmembrane helix</keyword>
<keyword evidence="2" id="KW-0812">Transmembrane</keyword>
<feature type="transmembrane region" description="Helical" evidence="2">
    <location>
        <begin position="6"/>
        <end position="27"/>
    </location>
</feature>
<dbReference type="RefSeq" id="WP_152123343.1">
    <property type="nucleotide sequence ID" value="NZ_WELI01000002.1"/>
</dbReference>
<dbReference type="Proteomes" id="UP000488299">
    <property type="component" value="Unassembled WGS sequence"/>
</dbReference>
<evidence type="ECO:0000313" key="3">
    <source>
        <dbReference type="EMBL" id="KAB7731749.1"/>
    </source>
</evidence>
<accession>A0A7J5U1R9</accession>
<protein>
    <recommendedName>
        <fullName evidence="5">6-phosphogluconate dehydrogenase</fullName>
    </recommendedName>
</protein>
<evidence type="ECO:0000256" key="2">
    <source>
        <dbReference type="SAM" id="Phobius"/>
    </source>
</evidence>
<reference evidence="3 4" key="1">
    <citation type="submission" date="2019-10" db="EMBL/GenBank/DDBJ databases">
        <title>Rudanella paleaurantiibacter sp. nov., isolated from sludge.</title>
        <authorList>
            <person name="Xu S.Q."/>
        </authorList>
    </citation>
    <scope>NUCLEOTIDE SEQUENCE [LARGE SCALE GENOMIC DNA]</scope>
    <source>
        <strain evidence="3 4">HX-22-17</strain>
    </source>
</reference>
<organism evidence="3 4">
    <name type="scientific">Rudanella paleaurantiibacter</name>
    <dbReference type="NCBI Taxonomy" id="2614655"/>
    <lineage>
        <taxon>Bacteria</taxon>
        <taxon>Pseudomonadati</taxon>
        <taxon>Bacteroidota</taxon>
        <taxon>Cytophagia</taxon>
        <taxon>Cytophagales</taxon>
        <taxon>Cytophagaceae</taxon>
        <taxon>Rudanella</taxon>
    </lineage>
</organism>
<dbReference type="AlphaFoldDB" id="A0A7J5U1R9"/>
<name>A0A7J5U1R9_9BACT</name>
<dbReference type="EMBL" id="WELI01000002">
    <property type="protein sequence ID" value="KAB7731749.1"/>
    <property type="molecule type" value="Genomic_DNA"/>
</dbReference>
<feature type="region of interest" description="Disordered" evidence="1">
    <location>
        <begin position="127"/>
        <end position="162"/>
    </location>
</feature>
<evidence type="ECO:0000256" key="1">
    <source>
        <dbReference type="SAM" id="MobiDB-lite"/>
    </source>
</evidence>
<comment type="caution">
    <text evidence="3">The sequence shown here is derived from an EMBL/GenBank/DDBJ whole genome shotgun (WGS) entry which is preliminary data.</text>
</comment>
<sequence>MRALLYFLVFILVVFGILYILTGWSYSDGERAGTVSKFSRRGYVFKTYEGVLNVGGFSGETGSLTPQYFDFSVKDEAVGAKITEAVKTGQRVTLHYEEKILRLPWNGDTKYYITAVEFIGPPVRPYGDGSAMPGYQQPQQYPTQPAQPQSQPAEQPIDSVLR</sequence>
<keyword evidence="4" id="KW-1185">Reference proteome</keyword>
<keyword evidence="2" id="KW-0472">Membrane</keyword>
<evidence type="ECO:0000313" key="4">
    <source>
        <dbReference type="Proteomes" id="UP000488299"/>
    </source>
</evidence>
<proteinExistence type="predicted"/>
<evidence type="ECO:0008006" key="5">
    <source>
        <dbReference type="Google" id="ProtNLM"/>
    </source>
</evidence>
<feature type="compositionally biased region" description="Low complexity" evidence="1">
    <location>
        <begin position="133"/>
        <end position="156"/>
    </location>
</feature>
<gene>
    <name evidence="3" type="ORF">F5984_05855</name>
</gene>